<gene>
    <name evidence="4" type="ORF">ERS852382_00451</name>
</gene>
<keyword evidence="4" id="KW-0378">Hydrolase</keyword>
<dbReference type="RefSeq" id="WP_011742724.1">
    <property type="nucleotide sequence ID" value="NZ_CP117956.1"/>
</dbReference>
<sequence>MTFPQQPQQPQYPQYPQGPAPQYPQSQFPQQLQQPNRNPFFEWLQRAKRDFSRIGASLCLMVIIWYAGVFLLKGVVRAVAGGVGAGGDMPNWMTFLISDVPLYLIAMPVAVVLMGKSTVIETRKFNMKPGMFFKLLLMCLPMMWVGSMVGSMLSLALSDGEATNRVADLAMQTNIWNVVFLVILGPIFEEWMFRKQLIDHTRKYGEKTAILLSGLAFGLFHMNLFQFFYAFLLGVMFGYIYMRTSKLRYSTAMHMIINFNGGVLAPWILTRVDLDQLDKVSQAAENGNVAAMEQWASQNATGLAIMLVYFLLYGAVILAGFVLLIRNFRKAEFYIAPEELPRGTGARTVYGNVGMITFIVLTVLLTAISLFL</sequence>
<dbReference type="AlphaFoldDB" id="A0A173X6L7"/>
<protein>
    <submittedName>
        <fullName evidence="4">CAAX amino terminal protease family protein</fullName>
    </submittedName>
</protein>
<dbReference type="PANTHER" id="PTHR36435:SF1">
    <property type="entry name" value="CAAX AMINO TERMINAL PROTEASE FAMILY PROTEIN"/>
    <property type="match status" value="1"/>
</dbReference>
<dbReference type="GO" id="GO:0080120">
    <property type="term" value="P:CAAX-box protein maturation"/>
    <property type="evidence" value="ECO:0007669"/>
    <property type="project" value="UniProtKB-ARBA"/>
</dbReference>
<organism evidence="4 5">
    <name type="scientific">Bifidobacterium adolescentis</name>
    <dbReference type="NCBI Taxonomy" id="1680"/>
    <lineage>
        <taxon>Bacteria</taxon>
        <taxon>Bacillati</taxon>
        <taxon>Actinomycetota</taxon>
        <taxon>Actinomycetes</taxon>
        <taxon>Bifidobacteriales</taxon>
        <taxon>Bifidobacteriaceae</taxon>
        <taxon>Bifidobacterium</taxon>
    </lineage>
</organism>
<feature type="transmembrane region" description="Helical" evidence="2">
    <location>
        <begin position="135"/>
        <end position="157"/>
    </location>
</feature>
<accession>A0A173X6L7</accession>
<evidence type="ECO:0000256" key="2">
    <source>
        <dbReference type="SAM" id="Phobius"/>
    </source>
</evidence>
<feature type="transmembrane region" description="Helical" evidence="2">
    <location>
        <begin position="209"/>
        <end position="242"/>
    </location>
</feature>
<keyword evidence="4" id="KW-0645">Protease</keyword>
<evidence type="ECO:0000313" key="5">
    <source>
        <dbReference type="Proteomes" id="UP000095647"/>
    </source>
</evidence>
<dbReference type="GO" id="GO:0006508">
    <property type="term" value="P:proteolysis"/>
    <property type="evidence" value="ECO:0007669"/>
    <property type="project" value="UniProtKB-KW"/>
</dbReference>
<keyword evidence="2" id="KW-0812">Transmembrane</keyword>
<feature type="domain" description="CAAX prenyl protease 2/Lysostaphin resistance protein A-like" evidence="3">
    <location>
        <begin position="173"/>
        <end position="259"/>
    </location>
</feature>
<dbReference type="OMA" id="GGMGIMM"/>
<evidence type="ECO:0000313" key="4">
    <source>
        <dbReference type="EMBL" id="CUN46265.1"/>
    </source>
</evidence>
<dbReference type="GO" id="GO:0004175">
    <property type="term" value="F:endopeptidase activity"/>
    <property type="evidence" value="ECO:0007669"/>
    <property type="project" value="UniProtKB-ARBA"/>
</dbReference>
<keyword evidence="2" id="KW-0472">Membrane</keyword>
<feature type="compositionally biased region" description="Low complexity" evidence="1">
    <location>
        <begin position="1"/>
        <end position="15"/>
    </location>
</feature>
<dbReference type="InterPro" id="IPR003675">
    <property type="entry name" value="Rce1/LyrA-like_dom"/>
</dbReference>
<feature type="transmembrane region" description="Helical" evidence="2">
    <location>
        <begin position="92"/>
        <end position="114"/>
    </location>
</feature>
<feature type="compositionally biased region" description="Low complexity" evidence="1">
    <location>
        <begin position="23"/>
        <end position="32"/>
    </location>
</feature>
<dbReference type="EMBL" id="CYYI01000002">
    <property type="protein sequence ID" value="CUN46265.1"/>
    <property type="molecule type" value="Genomic_DNA"/>
</dbReference>
<dbReference type="Pfam" id="PF02517">
    <property type="entry name" value="Rce1-like"/>
    <property type="match status" value="1"/>
</dbReference>
<keyword evidence="2" id="KW-1133">Transmembrane helix</keyword>
<name>A0A173X6L7_BIFAD</name>
<evidence type="ECO:0000256" key="1">
    <source>
        <dbReference type="SAM" id="MobiDB-lite"/>
    </source>
</evidence>
<feature type="region of interest" description="Disordered" evidence="1">
    <location>
        <begin position="1"/>
        <end position="32"/>
    </location>
</feature>
<feature type="transmembrane region" description="Helical" evidence="2">
    <location>
        <begin position="54"/>
        <end position="72"/>
    </location>
</feature>
<dbReference type="Proteomes" id="UP000095647">
    <property type="component" value="Unassembled WGS sequence"/>
</dbReference>
<proteinExistence type="predicted"/>
<feature type="transmembrane region" description="Helical" evidence="2">
    <location>
        <begin position="169"/>
        <end position="188"/>
    </location>
</feature>
<dbReference type="InterPro" id="IPR052710">
    <property type="entry name" value="CAAX_protease"/>
</dbReference>
<feature type="transmembrane region" description="Helical" evidence="2">
    <location>
        <begin position="303"/>
        <end position="328"/>
    </location>
</feature>
<evidence type="ECO:0000259" key="3">
    <source>
        <dbReference type="Pfam" id="PF02517"/>
    </source>
</evidence>
<dbReference type="GeneID" id="4556047"/>
<feature type="transmembrane region" description="Helical" evidence="2">
    <location>
        <begin position="349"/>
        <end position="371"/>
    </location>
</feature>
<reference evidence="4 5" key="1">
    <citation type="submission" date="2015-09" db="EMBL/GenBank/DDBJ databases">
        <authorList>
            <consortium name="Pathogen Informatics"/>
        </authorList>
    </citation>
    <scope>NUCLEOTIDE SEQUENCE [LARGE SCALE GENOMIC DNA]</scope>
    <source>
        <strain evidence="4 5">2789STDY5608824</strain>
    </source>
</reference>
<dbReference type="PANTHER" id="PTHR36435">
    <property type="entry name" value="SLR1288 PROTEIN"/>
    <property type="match status" value="1"/>
</dbReference>